<feature type="domain" description="Succinylglutamate desuccinylase/Aspartoacylase catalytic" evidence="5">
    <location>
        <begin position="28"/>
        <end position="211"/>
    </location>
</feature>
<sequence>MLSTHDQHEHVPLPGGAVMSILRGATQAGPTLAILGGVHGDEEEGVLAVRQLLTRLADIDFVGVVKAVAPANAIAWSACSRRNPLDGGDLARSFPGHGSSGPTAAIATAITEKVIKGADLLIDLHSAGLRYCMPLFCGYIDTPDAAKACHRAAIAFGTPLVWKHDKTPEGRSITIAASSGIPAIYAECGGGGAIKRDHLDAYVTGVLSVMADLEMLPSSYRYSNSTTPQYVISGQGDLDQATKATHSGFFVASTEAGSFVKHGDKIGQIFDYNGDLVEEFYAPTDEVIMFLRRQARIQAGETVYSSGLATSRGNDTDPI</sequence>
<proteinExistence type="predicted"/>
<accession>A0A8H9MEJ9</accession>
<dbReference type="Pfam" id="PF24827">
    <property type="entry name" value="AstE_AspA_cat"/>
    <property type="match status" value="1"/>
</dbReference>
<evidence type="ECO:0000313" key="6">
    <source>
        <dbReference type="EMBL" id="GHF73308.1"/>
    </source>
</evidence>
<reference evidence="6" key="2">
    <citation type="submission" date="2020-09" db="EMBL/GenBank/DDBJ databases">
        <authorList>
            <person name="Sun Q."/>
            <person name="Zhou Y."/>
        </authorList>
    </citation>
    <scope>NUCLEOTIDE SEQUENCE</scope>
    <source>
        <strain evidence="6">CGMCC 4.7679</strain>
    </source>
</reference>
<evidence type="ECO:0000256" key="3">
    <source>
        <dbReference type="ARBA" id="ARBA00022801"/>
    </source>
</evidence>
<name>A0A8H9MEJ9_9PSEU</name>
<dbReference type="InterPro" id="IPR043795">
    <property type="entry name" value="N-alpha-Ac-DABA-like"/>
</dbReference>
<comment type="cofactor">
    <cofactor evidence="1">
        <name>Zn(2+)</name>
        <dbReference type="ChEBI" id="CHEBI:29105"/>
    </cofactor>
</comment>
<keyword evidence="2" id="KW-0479">Metal-binding</keyword>
<organism evidence="6 7">
    <name type="scientific">Amycolatopsis bartoniae</name>
    <dbReference type="NCBI Taxonomy" id="941986"/>
    <lineage>
        <taxon>Bacteria</taxon>
        <taxon>Bacillati</taxon>
        <taxon>Actinomycetota</taxon>
        <taxon>Actinomycetes</taxon>
        <taxon>Pseudonocardiales</taxon>
        <taxon>Pseudonocardiaceae</taxon>
        <taxon>Amycolatopsis</taxon>
    </lineage>
</organism>
<dbReference type="InterPro" id="IPR055438">
    <property type="entry name" value="AstE_AspA_cat"/>
</dbReference>
<dbReference type="Gene3D" id="3.40.630.10">
    <property type="entry name" value="Zn peptidases"/>
    <property type="match status" value="1"/>
</dbReference>
<dbReference type="InterPro" id="IPR053138">
    <property type="entry name" value="N-alpha-Ac-DABA_deacetylase"/>
</dbReference>
<dbReference type="GO" id="GO:0016788">
    <property type="term" value="F:hydrolase activity, acting on ester bonds"/>
    <property type="evidence" value="ECO:0007669"/>
    <property type="project" value="InterPro"/>
</dbReference>
<dbReference type="GO" id="GO:0016811">
    <property type="term" value="F:hydrolase activity, acting on carbon-nitrogen (but not peptide) bonds, in linear amides"/>
    <property type="evidence" value="ECO:0007669"/>
    <property type="project" value="InterPro"/>
</dbReference>
<dbReference type="SUPFAM" id="SSF53187">
    <property type="entry name" value="Zn-dependent exopeptidases"/>
    <property type="match status" value="1"/>
</dbReference>
<dbReference type="EMBL" id="BNAV01000009">
    <property type="protein sequence ID" value="GHF73308.1"/>
    <property type="molecule type" value="Genomic_DNA"/>
</dbReference>
<dbReference type="GO" id="GO:0046872">
    <property type="term" value="F:metal ion binding"/>
    <property type="evidence" value="ECO:0007669"/>
    <property type="project" value="UniProtKB-KW"/>
</dbReference>
<protein>
    <recommendedName>
        <fullName evidence="5">Succinylglutamate desuccinylase/Aspartoacylase catalytic domain-containing protein</fullName>
    </recommendedName>
</protein>
<dbReference type="CDD" id="cd06230">
    <property type="entry name" value="M14_ASTE_ASPA_like"/>
    <property type="match status" value="1"/>
</dbReference>
<reference evidence="6" key="1">
    <citation type="journal article" date="2014" name="Int. J. Syst. Evol. Microbiol.">
        <title>Complete genome sequence of Corynebacterium casei LMG S-19264T (=DSM 44701T), isolated from a smear-ripened cheese.</title>
        <authorList>
            <consortium name="US DOE Joint Genome Institute (JGI-PGF)"/>
            <person name="Walter F."/>
            <person name="Albersmeier A."/>
            <person name="Kalinowski J."/>
            <person name="Ruckert C."/>
        </authorList>
    </citation>
    <scope>NUCLEOTIDE SEQUENCE</scope>
    <source>
        <strain evidence="6">CGMCC 4.7679</strain>
    </source>
</reference>
<dbReference type="PIRSF" id="PIRSF039012">
    <property type="entry name" value="ASP"/>
    <property type="match status" value="1"/>
</dbReference>
<evidence type="ECO:0000256" key="1">
    <source>
        <dbReference type="ARBA" id="ARBA00001947"/>
    </source>
</evidence>
<keyword evidence="3" id="KW-0378">Hydrolase</keyword>
<gene>
    <name evidence="6" type="ORF">GCM10017566_54060</name>
</gene>
<keyword evidence="7" id="KW-1185">Reference proteome</keyword>
<evidence type="ECO:0000256" key="2">
    <source>
        <dbReference type="ARBA" id="ARBA00022723"/>
    </source>
</evidence>
<dbReference type="PANTHER" id="PTHR37326:SF1">
    <property type="entry name" value="BLL3975 PROTEIN"/>
    <property type="match status" value="1"/>
</dbReference>
<evidence type="ECO:0000313" key="7">
    <source>
        <dbReference type="Proteomes" id="UP000658656"/>
    </source>
</evidence>
<dbReference type="Proteomes" id="UP000658656">
    <property type="component" value="Unassembled WGS sequence"/>
</dbReference>
<comment type="caution">
    <text evidence="6">The sequence shown here is derived from an EMBL/GenBank/DDBJ whole genome shotgun (WGS) entry which is preliminary data.</text>
</comment>
<dbReference type="AlphaFoldDB" id="A0A8H9MEJ9"/>
<evidence type="ECO:0000256" key="4">
    <source>
        <dbReference type="ARBA" id="ARBA00022833"/>
    </source>
</evidence>
<dbReference type="PANTHER" id="PTHR37326">
    <property type="entry name" value="BLL3975 PROTEIN"/>
    <property type="match status" value="1"/>
</dbReference>
<keyword evidence="4" id="KW-0862">Zinc</keyword>
<evidence type="ECO:0000259" key="5">
    <source>
        <dbReference type="Pfam" id="PF24827"/>
    </source>
</evidence>